<dbReference type="GeneID" id="88360813"/>
<dbReference type="PANTHER" id="PTHR35400">
    <property type="entry name" value="SLR1083 PROTEIN"/>
    <property type="match status" value="1"/>
</dbReference>
<evidence type="ECO:0000259" key="1">
    <source>
        <dbReference type="Pfam" id="PF05685"/>
    </source>
</evidence>
<sequence length="193" mass="21912">MATHSIACAHRRGWTYEQVRDIELPYDWELVDGEITVRPRTDLWRNRVRDALLIALGGARRAPYAVFAQQCVLVDEYNPAVPDITVVDQTVVDPYTTECLPPEAVTLVIDIVSETDHIDAWFRKPQLYATAGIAYFWRVERDEADRPIVYEYWLDHESGEYLPAPSGPHTGTLATRAPYPVRVDLTGFGVDGH</sequence>
<dbReference type="CDD" id="cd06260">
    <property type="entry name" value="DUF820-like"/>
    <property type="match status" value="1"/>
</dbReference>
<dbReference type="PANTHER" id="PTHR35400:SF3">
    <property type="entry name" value="SLL1072 PROTEIN"/>
    <property type="match status" value="1"/>
</dbReference>
<dbReference type="KEGG" id="ntp:CRH09_26145"/>
<dbReference type="InterPro" id="IPR012296">
    <property type="entry name" value="Nuclease_put_TT1808"/>
</dbReference>
<evidence type="ECO:0000313" key="3">
    <source>
        <dbReference type="Proteomes" id="UP000221961"/>
    </source>
</evidence>
<reference evidence="2 3" key="1">
    <citation type="submission" date="2017-10" db="EMBL/GenBank/DDBJ databases">
        <title>Comparative genomics between pathogenic Norcardia.</title>
        <authorList>
            <person name="Zeng L."/>
        </authorList>
    </citation>
    <scope>NUCLEOTIDE SEQUENCE [LARGE SCALE GENOMIC DNA]</scope>
    <source>
        <strain evidence="2 3">NC_YFY_NT001</strain>
    </source>
</reference>
<dbReference type="EMBL" id="CP023778">
    <property type="protein sequence ID" value="ATL69142.1"/>
    <property type="molecule type" value="Genomic_DNA"/>
</dbReference>
<protein>
    <recommendedName>
        <fullName evidence="1">Putative restriction endonuclease domain-containing protein</fullName>
    </recommendedName>
</protein>
<evidence type="ECO:0000313" key="2">
    <source>
        <dbReference type="EMBL" id="ATL69142.1"/>
    </source>
</evidence>
<name>A0A291RPQ8_9NOCA</name>
<gene>
    <name evidence="2" type="ORF">CRH09_26145</name>
</gene>
<dbReference type="Pfam" id="PF05685">
    <property type="entry name" value="Uma2"/>
    <property type="match status" value="1"/>
</dbReference>
<dbReference type="AlphaFoldDB" id="A0A291RPQ8"/>
<dbReference type="Gene3D" id="3.90.1570.10">
    <property type="entry name" value="tt1808, chain A"/>
    <property type="match status" value="1"/>
</dbReference>
<dbReference type="InterPro" id="IPR008538">
    <property type="entry name" value="Uma2"/>
</dbReference>
<feature type="domain" description="Putative restriction endonuclease" evidence="1">
    <location>
        <begin position="24"/>
        <end position="143"/>
    </location>
</feature>
<dbReference type="SUPFAM" id="SSF52980">
    <property type="entry name" value="Restriction endonuclease-like"/>
    <property type="match status" value="1"/>
</dbReference>
<dbReference type="Proteomes" id="UP000221961">
    <property type="component" value="Chromosome"/>
</dbReference>
<dbReference type="RefSeq" id="WP_098696185.1">
    <property type="nucleotide sequence ID" value="NZ_CP023778.1"/>
</dbReference>
<dbReference type="InterPro" id="IPR011335">
    <property type="entry name" value="Restrct_endonuc-II-like"/>
</dbReference>
<accession>A0A291RPQ8</accession>
<organism evidence="2 3">
    <name type="scientific">Nocardia terpenica</name>
    <dbReference type="NCBI Taxonomy" id="455432"/>
    <lineage>
        <taxon>Bacteria</taxon>
        <taxon>Bacillati</taxon>
        <taxon>Actinomycetota</taxon>
        <taxon>Actinomycetes</taxon>
        <taxon>Mycobacteriales</taxon>
        <taxon>Nocardiaceae</taxon>
        <taxon>Nocardia</taxon>
    </lineage>
</organism>
<proteinExistence type="predicted"/>